<dbReference type="Pfam" id="PF00534">
    <property type="entry name" value="Glycos_transf_1"/>
    <property type="match status" value="1"/>
</dbReference>
<name>A0A3E0UEA0_9GAMM</name>
<accession>A0A3E0UEA0</accession>
<gene>
    <name evidence="3" type="ORF">DXX92_05730</name>
</gene>
<dbReference type="PANTHER" id="PTHR45947:SF14">
    <property type="entry name" value="SLL1723 PROTEIN"/>
    <property type="match status" value="1"/>
</dbReference>
<comment type="caution">
    <text evidence="3">The sequence shown here is derived from an EMBL/GenBank/DDBJ whole genome shotgun (WGS) entry which is preliminary data.</text>
</comment>
<keyword evidence="3" id="KW-0808">Transferase</keyword>
<evidence type="ECO:0000259" key="1">
    <source>
        <dbReference type="Pfam" id="PF00534"/>
    </source>
</evidence>
<dbReference type="Pfam" id="PF13477">
    <property type="entry name" value="Glyco_trans_4_2"/>
    <property type="match status" value="1"/>
</dbReference>
<evidence type="ECO:0000313" key="3">
    <source>
        <dbReference type="EMBL" id="REL34903.1"/>
    </source>
</evidence>
<proteinExistence type="predicted"/>
<sequence length="370" mass="41069">MMKSSRLKVAFIAPGSINHTVKWVNGLVDLDLDVTLVTQHKVEVELDPRVEVINLPITGGLGYLLNAYALNRAIHKIQPDIINVHYASGYGTLALLSCIKPYILSVWGSDVYEFPYQSNFKMWLINRTLCNAEHIASTSHAMASQVCNLLEDKSLDISITPFGVDLTRFKPMRPIFSNNSITVGIVKRLEHKYGVDLLIAAFKLVQEHFSNQANDIPRLILKIVGDGSKEEDLKAQAEALSIASSIDFVGSIDNSQVCEVINDMDIFVVPSRIESFGVSAIEAMACERPCIVANTGGLPEVVSYGKVGLIAKYESVQDIAAKIIYLVEHKVEAQQLAIKAREHVLAHYGNKAALETMHDLYQRFYNEPRL</sequence>
<dbReference type="SUPFAM" id="SSF53756">
    <property type="entry name" value="UDP-Glycosyltransferase/glycogen phosphorylase"/>
    <property type="match status" value="1"/>
</dbReference>
<evidence type="ECO:0000313" key="4">
    <source>
        <dbReference type="Proteomes" id="UP000256999"/>
    </source>
</evidence>
<organism evidence="3 4">
    <name type="scientific">Thalassotalea euphylliae</name>
    <dbReference type="NCBI Taxonomy" id="1655234"/>
    <lineage>
        <taxon>Bacteria</taxon>
        <taxon>Pseudomonadati</taxon>
        <taxon>Pseudomonadota</taxon>
        <taxon>Gammaproteobacteria</taxon>
        <taxon>Alteromonadales</taxon>
        <taxon>Colwelliaceae</taxon>
        <taxon>Thalassotalea</taxon>
    </lineage>
</organism>
<dbReference type="Gene3D" id="3.40.50.2000">
    <property type="entry name" value="Glycogen Phosphorylase B"/>
    <property type="match status" value="2"/>
</dbReference>
<dbReference type="OrthoDB" id="832722at2"/>
<dbReference type="InterPro" id="IPR028098">
    <property type="entry name" value="Glyco_trans_4-like_N"/>
</dbReference>
<dbReference type="PANTHER" id="PTHR45947">
    <property type="entry name" value="SULFOQUINOVOSYL TRANSFERASE SQD2"/>
    <property type="match status" value="1"/>
</dbReference>
<dbReference type="GO" id="GO:0016757">
    <property type="term" value="F:glycosyltransferase activity"/>
    <property type="evidence" value="ECO:0007669"/>
    <property type="project" value="InterPro"/>
</dbReference>
<reference evidence="3 4" key="1">
    <citation type="submission" date="2018-08" db="EMBL/GenBank/DDBJ databases">
        <title>Thalassotalea euphylliae genome.</title>
        <authorList>
            <person name="Summers S."/>
            <person name="Rice S.A."/>
            <person name="Freckelton M.L."/>
            <person name="Nedved B.T."/>
            <person name="Hadfield M.G."/>
        </authorList>
    </citation>
    <scope>NUCLEOTIDE SEQUENCE [LARGE SCALE GENOMIC DNA]</scope>
    <source>
        <strain evidence="3 4">H2</strain>
    </source>
</reference>
<dbReference type="Proteomes" id="UP000256999">
    <property type="component" value="Unassembled WGS sequence"/>
</dbReference>
<evidence type="ECO:0000259" key="2">
    <source>
        <dbReference type="Pfam" id="PF13477"/>
    </source>
</evidence>
<dbReference type="EMBL" id="QUOV01000001">
    <property type="protein sequence ID" value="REL34903.1"/>
    <property type="molecule type" value="Genomic_DNA"/>
</dbReference>
<feature type="domain" description="Glycosyl transferase family 1" evidence="1">
    <location>
        <begin position="178"/>
        <end position="342"/>
    </location>
</feature>
<feature type="domain" description="Glycosyltransferase subfamily 4-like N-terminal" evidence="2">
    <location>
        <begin position="8"/>
        <end position="139"/>
    </location>
</feature>
<dbReference type="RefSeq" id="WP_115999578.1">
    <property type="nucleotide sequence ID" value="NZ_QUOV01000001.1"/>
</dbReference>
<dbReference type="InterPro" id="IPR001296">
    <property type="entry name" value="Glyco_trans_1"/>
</dbReference>
<dbReference type="AlphaFoldDB" id="A0A3E0UEA0"/>
<protein>
    <submittedName>
        <fullName evidence="3">Glycosyltransferase family 4 protein</fullName>
    </submittedName>
</protein>
<dbReference type="InterPro" id="IPR050194">
    <property type="entry name" value="Glycosyltransferase_grp1"/>
</dbReference>